<dbReference type="AlphaFoldDB" id="A0A7C4UF95"/>
<reference evidence="2" key="1">
    <citation type="journal article" date="2020" name="mSystems">
        <title>Genome- and Community-Level Interaction Insights into Carbon Utilization and Element Cycling Functions of Hydrothermarchaeota in Hydrothermal Sediment.</title>
        <authorList>
            <person name="Zhou Z."/>
            <person name="Liu Y."/>
            <person name="Xu W."/>
            <person name="Pan J."/>
            <person name="Luo Z.H."/>
            <person name="Li M."/>
        </authorList>
    </citation>
    <scope>NUCLEOTIDE SEQUENCE [LARGE SCALE GENOMIC DNA]</scope>
    <source>
        <strain evidence="2">SpSt-780</strain>
    </source>
</reference>
<dbReference type="SMART" id="SM00257">
    <property type="entry name" value="LysM"/>
    <property type="match status" value="1"/>
</dbReference>
<protein>
    <submittedName>
        <fullName evidence="2">LysM peptidoglycan-binding domain-containing protein</fullName>
    </submittedName>
</protein>
<dbReference type="Gene3D" id="3.10.350.10">
    <property type="entry name" value="LysM domain"/>
    <property type="match status" value="1"/>
</dbReference>
<accession>A0A7C4UF95</accession>
<dbReference type="InterPro" id="IPR052196">
    <property type="entry name" value="Bact_Kbp"/>
</dbReference>
<dbReference type="PANTHER" id="PTHR34700">
    <property type="entry name" value="POTASSIUM BINDING PROTEIN KBP"/>
    <property type="match status" value="1"/>
</dbReference>
<evidence type="ECO:0000313" key="2">
    <source>
        <dbReference type="EMBL" id="HGW91058.1"/>
    </source>
</evidence>
<dbReference type="PROSITE" id="PS51782">
    <property type="entry name" value="LYSM"/>
    <property type="match status" value="1"/>
</dbReference>
<evidence type="ECO:0000259" key="1">
    <source>
        <dbReference type="PROSITE" id="PS51782"/>
    </source>
</evidence>
<name>A0A7C4UF95_UNCW3</name>
<gene>
    <name evidence="2" type="ORF">ENV67_00770</name>
</gene>
<dbReference type="InterPro" id="IPR018392">
    <property type="entry name" value="LysM"/>
</dbReference>
<dbReference type="SUPFAM" id="SSF54106">
    <property type="entry name" value="LysM domain"/>
    <property type="match status" value="1"/>
</dbReference>
<dbReference type="EMBL" id="DTHG01000008">
    <property type="protein sequence ID" value="HGW91058.1"/>
    <property type="molecule type" value="Genomic_DNA"/>
</dbReference>
<dbReference type="InterPro" id="IPR036779">
    <property type="entry name" value="LysM_dom_sf"/>
</dbReference>
<sequence>MRYFFFFLFLLPIILVPQTTYTVVKGDCLWFIAERFYNNPFLWPMIYEANKDKIKDPHWIYPDQVFVIPNYTGGGIPPVVSNVETPKNEISKEKSEDSGIIMTNKPMEEQKTYEPKPIKIEQKVFERTFTVVGIKNEIFSKESALLAGFITERKGLEKGRIIESTTKEENIVLSAKVLIDKGNMDGIYVKDRFAIFRYGDNVKGFGNIVRILGVVEIKETKERSSIGEIIASFEPIHKNDLIFDIPQFTPPQNKITPTLDNITGYIIAFKDKSDIVKPYSIAYITPGAPHVKPGDLFLIYRERKVKGLSGVAPIEPIGQFLVIEPKNNRTASGYIITTYDKIDIKVGDKVRLVGRAVGE</sequence>
<dbReference type="CDD" id="cd00118">
    <property type="entry name" value="LysM"/>
    <property type="match status" value="1"/>
</dbReference>
<dbReference type="Pfam" id="PF01476">
    <property type="entry name" value="LysM"/>
    <property type="match status" value="1"/>
</dbReference>
<organism evidence="2">
    <name type="scientific">candidate division WOR-3 bacterium</name>
    <dbReference type="NCBI Taxonomy" id="2052148"/>
    <lineage>
        <taxon>Bacteria</taxon>
        <taxon>Bacteria division WOR-3</taxon>
    </lineage>
</organism>
<dbReference type="PANTHER" id="PTHR34700:SF4">
    <property type="entry name" value="PHAGE-LIKE ELEMENT PBSX PROTEIN XKDP"/>
    <property type="match status" value="1"/>
</dbReference>
<proteinExistence type="predicted"/>
<feature type="domain" description="LysM" evidence="1">
    <location>
        <begin position="19"/>
        <end position="68"/>
    </location>
</feature>
<comment type="caution">
    <text evidence="2">The sequence shown here is derived from an EMBL/GenBank/DDBJ whole genome shotgun (WGS) entry which is preliminary data.</text>
</comment>